<protein>
    <recommendedName>
        <fullName evidence="8">Protein translocase subunit SecE</fullName>
    </recommendedName>
</protein>
<evidence type="ECO:0000256" key="4">
    <source>
        <dbReference type="ARBA" id="ARBA00022927"/>
    </source>
</evidence>
<dbReference type="InterPro" id="IPR001901">
    <property type="entry name" value="Translocase_SecE/Sec61-g"/>
</dbReference>
<comment type="similarity">
    <text evidence="8">Belongs to the SecE/SEC61-gamma family.</text>
</comment>
<dbReference type="EMBL" id="QFQP01000008">
    <property type="protein sequence ID" value="PZR13941.1"/>
    <property type="molecule type" value="Genomic_DNA"/>
</dbReference>
<comment type="subunit">
    <text evidence="8">Component of the Sec protein translocase complex. Heterotrimer consisting of SecY, SecE and SecG subunits. The heterotrimers can form oligomers, although 1 heterotrimer is thought to be able to translocate proteins. Interacts with the ribosome. Interacts with SecDF, and other proteins may be involved. Interacts with SecA.</text>
</comment>
<comment type="function">
    <text evidence="8">Essential subunit of the Sec protein translocation channel SecYEG. Clamps together the 2 halves of SecY. May contact the channel plug during translocation.</text>
</comment>
<dbReference type="GO" id="GO:0005886">
    <property type="term" value="C:plasma membrane"/>
    <property type="evidence" value="ECO:0007669"/>
    <property type="project" value="UniProtKB-UniRule"/>
</dbReference>
<evidence type="ECO:0000256" key="5">
    <source>
        <dbReference type="ARBA" id="ARBA00022989"/>
    </source>
</evidence>
<keyword evidence="5 8" id="KW-1133">Transmembrane helix</keyword>
<dbReference type="Gene3D" id="1.20.5.1030">
    <property type="entry name" value="Preprotein translocase secy subunit"/>
    <property type="match status" value="1"/>
</dbReference>
<dbReference type="Proteomes" id="UP000249061">
    <property type="component" value="Unassembled WGS sequence"/>
</dbReference>
<evidence type="ECO:0000256" key="1">
    <source>
        <dbReference type="ARBA" id="ARBA00004370"/>
    </source>
</evidence>
<reference evidence="9 10" key="1">
    <citation type="submission" date="2017-08" db="EMBL/GenBank/DDBJ databases">
        <title>Infants hospitalized years apart are colonized by the same room-sourced microbial strains.</title>
        <authorList>
            <person name="Brooks B."/>
            <person name="Olm M.R."/>
            <person name="Firek B.A."/>
            <person name="Baker R."/>
            <person name="Thomas B.C."/>
            <person name="Morowitz M.J."/>
            <person name="Banfield J.F."/>
        </authorList>
    </citation>
    <scope>NUCLEOTIDE SEQUENCE [LARGE SCALE GENOMIC DNA]</scope>
    <source>
        <strain evidence="9">S2_003_000_R2_14</strain>
    </source>
</reference>
<dbReference type="Pfam" id="PF00584">
    <property type="entry name" value="SecE"/>
    <property type="match status" value="1"/>
</dbReference>
<proteinExistence type="inferred from homology"/>
<dbReference type="GO" id="GO:0006605">
    <property type="term" value="P:protein targeting"/>
    <property type="evidence" value="ECO:0007669"/>
    <property type="project" value="UniProtKB-UniRule"/>
</dbReference>
<evidence type="ECO:0000256" key="8">
    <source>
        <dbReference type="HAMAP-Rule" id="MF_00422"/>
    </source>
</evidence>
<feature type="transmembrane region" description="Helical" evidence="8">
    <location>
        <begin position="58"/>
        <end position="79"/>
    </location>
</feature>
<evidence type="ECO:0000256" key="2">
    <source>
        <dbReference type="ARBA" id="ARBA00022448"/>
    </source>
</evidence>
<accession>A0A2W5VTN4</accession>
<keyword evidence="8" id="KW-1003">Cell membrane</keyword>
<dbReference type="GO" id="GO:0065002">
    <property type="term" value="P:intracellular protein transmembrane transport"/>
    <property type="evidence" value="ECO:0007669"/>
    <property type="project" value="UniProtKB-UniRule"/>
</dbReference>
<evidence type="ECO:0000313" key="9">
    <source>
        <dbReference type="EMBL" id="PZR13941.1"/>
    </source>
</evidence>
<evidence type="ECO:0000256" key="7">
    <source>
        <dbReference type="ARBA" id="ARBA00023136"/>
    </source>
</evidence>
<comment type="subcellular location">
    <subcellularLocation>
        <location evidence="1">Membrane</location>
    </subcellularLocation>
</comment>
<feature type="transmembrane region" description="Helical" evidence="8">
    <location>
        <begin position="106"/>
        <end position="125"/>
    </location>
</feature>
<comment type="caution">
    <text evidence="8">Lacks conserved residue(s) required for the propagation of feature annotation.</text>
</comment>
<name>A0A2W5VTN4_9BACT</name>
<dbReference type="GO" id="GO:0008320">
    <property type="term" value="F:protein transmembrane transporter activity"/>
    <property type="evidence" value="ECO:0007669"/>
    <property type="project" value="UniProtKB-UniRule"/>
</dbReference>
<dbReference type="InterPro" id="IPR038379">
    <property type="entry name" value="SecE_sf"/>
</dbReference>
<comment type="caution">
    <text evidence="9">The sequence shown here is derived from an EMBL/GenBank/DDBJ whole genome shotgun (WGS) entry which is preliminary data.</text>
</comment>
<feature type="transmembrane region" description="Helical" evidence="8">
    <location>
        <begin position="20"/>
        <end position="37"/>
    </location>
</feature>
<keyword evidence="7 8" id="KW-0472">Membrane</keyword>
<organism evidence="9 10">
    <name type="scientific">Archangium gephyra</name>
    <dbReference type="NCBI Taxonomy" id="48"/>
    <lineage>
        <taxon>Bacteria</taxon>
        <taxon>Pseudomonadati</taxon>
        <taxon>Myxococcota</taxon>
        <taxon>Myxococcia</taxon>
        <taxon>Myxococcales</taxon>
        <taxon>Cystobacterineae</taxon>
        <taxon>Archangiaceae</taxon>
        <taxon>Archangium</taxon>
    </lineage>
</organism>
<evidence type="ECO:0000256" key="3">
    <source>
        <dbReference type="ARBA" id="ARBA00022692"/>
    </source>
</evidence>
<dbReference type="HAMAP" id="MF_00422">
    <property type="entry name" value="SecE"/>
    <property type="match status" value="1"/>
</dbReference>
<keyword evidence="6 8" id="KW-0811">Translocation</keyword>
<evidence type="ECO:0000313" key="10">
    <source>
        <dbReference type="Proteomes" id="UP000249061"/>
    </source>
</evidence>
<dbReference type="GO" id="GO:0009306">
    <property type="term" value="P:protein secretion"/>
    <property type="evidence" value="ECO:0007669"/>
    <property type="project" value="UniProtKB-UniRule"/>
</dbReference>
<dbReference type="NCBIfam" id="TIGR00964">
    <property type="entry name" value="secE_bact"/>
    <property type="match status" value="1"/>
</dbReference>
<gene>
    <name evidence="8 9" type="primary">secE</name>
    <name evidence="9" type="ORF">DI536_11485</name>
</gene>
<dbReference type="GO" id="GO:0043952">
    <property type="term" value="P:protein transport by the Sec complex"/>
    <property type="evidence" value="ECO:0007669"/>
    <property type="project" value="UniProtKB-UniRule"/>
</dbReference>
<keyword evidence="2 8" id="KW-0813">Transport</keyword>
<dbReference type="AlphaFoldDB" id="A0A2W5VTN4"/>
<dbReference type="InterPro" id="IPR005807">
    <property type="entry name" value="SecE_bac"/>
</dbReference>
<keyword evidence="3 8" id="KW-0812">Transmembrane</keyword>
<sequence>MSASEASQQANRAEMDPRRLVVVSYLVFGLILTLFLGKMTELLFGQLSINNGELLAGTGIKVANVIGFVLTVALAAYAWTNPRIKTLSLEVATELMRVTWPSFDDVRISTIAVVVASLVAAIILFGMDTLSYKLMVEWFPKLWSALS</sequence>
<keyword evidence="4 8" id="KW-0653">Protein transport</keyword>
<evidence type="ECO:0000256" key="6">
    <source>
        <dbReference type="ARBA" id="ARBA00023010"/>
    </source>
</evidence>